<feature type="compositionally biased region" description="Polar residues" evidence="1">
    <location>
        <begin position="334"/>
        <end position="351"/>
    </location>
</feature>
<feature type="region of interest" description="Disordered" evidence="1">
    <location>
        <begin position="1"/>
        <end position="29"/>
    </location>
</feature>
<protein>
    <submittedName>
        <fullName evidence="2">Serine threonine-kinase ppk6</fullName>
    </submittedName>
</protein>
<feature type="region of interest" description="Disordered" evidence="1">
    <location>
        <begin position="43"/>
        <end position="399"/>
    </location>
</feature>
<keyword evidence="2" id="KW-0418">Kinase</keyword>
<gene>
    <name evidence="2" type="ORF">A9K55_006506</name>
</gene>
<organism evidence="2 3">
    <name type="scientific">Cordyceps militaris</name>
    <name type="common">Caterpillar fungus</name>
    <name type="synonym">Clavaria militaris</name>
    <dbReference type="NCBI Taxonomy" id="73501"/>
    <lineage>
        <taxon>Eukaryota</taxon>
        <taxon>Fungi</taxon>
        <taxon>Dikarya</taxon>
        <taxon>Ascomycota</taxon>
        <taxon>Pezizomycotina</taxon>
        <taxon>Sordariomycetes</taxon>
        <taxon>Hypocreomycetidae</taxon>
        <taxon>Hypocreales</taxon>
        <taxon>Cordycipitaceae</taxon>
        <taxon>Cordyceps</taxon>
    </lineage>
</organism>
<feature type="compositionally biased region" description="Acidic residues" evidence="1">
    <location>
        <begin position="207"/>
        <end position="226"/>
    </location>
</feature>
<feature type="compositionally biased region" description="Low complexity" evidence="1">
    <location>
        <begin position="66"/>
        <end position="85"/>
    </location>
</feature>
<proteinExistence type="predicted"/>
<dbReference type="VEuPathDB" id="FungiDB:CCM_02412"/>
<feature type="compositionally biased region" description="Acidic residues" evidence="1">
    <location>
        <begin position="88"/>
        <end position="101"/>
    </location>
</feature>
<evidence type="ECO:0000256" key="1">
    <source>
        <dbReference type="SAM" id="MobiDB-lite"/>
    </source>
</evidence>
<dbReference type="OrthoDB" id="5420391at2759"/>
<evidence type="ECO:0000313" key="2">
    <source>
        <dbReference type="EMBL" id="ATY60448.1"/>
    </source>
</evidence>
<dbReference type="VEuPathDB" id="FungiDB:A9K55_006506"/>
<name>A0A2H4SBF7_CORMI</name>
<feature type="compositionally biased region" description="Acidic residues" evidence="1">
    <location>
        <begin position="352"/>
        <end position="363"/>
    </location>
</feature>
<feature type="compositionally biased region" description="Polar residues" evidence="1">
    <location>
        <begin position="377"/>
        <end position="399"/>
    </location>
</feature>
<keyword evidence="2" id="KW-0808">Transferase</keyword>
<feature type="compositionally biased region" description="Polar residues" evidence="1">
    <location>
        <begin position="126"/>
        <end position="137"/>
    </location>
</feature>
<feature type="compositionally biased region" description="Polar residues" evidence="1">
    <location>
        <begin position="165"/>
        <end position="183"/>
    </location>
</feature>
<dbReference type="PANTHER" id="PTHR42084:SF1">
    <property type="entry name" value="SERINE_THREONINE-PROTEIN KINASE PPK6"/>
    <property type="match status" value="1"/>
</dbReference>
<feature type="compositionally biased region" description="Polar residues" evidence="1">
    <location>
        <begin position="106"/>
        <end position="119"/>
    </location>
</feature>
<sequence length="620" mass="66857">MSADLFAEFSQGNADQIPTTQSTQPLYHGAVSAPAQQYAVHAESNDKKAYFSGSPSLNSFHSPQQWSSFPAQPAWSSPAAAPQPQNVADEDDGWGDFEVAEPDAPQPSQIEQTYQQPPAQTIAWPGTTTAQTGSMPVTSHCPAGNAAPSFTLPAQARQARGFPGNTLSSPSHTVLRDTQGTQPLPQPKRRNPVPSQDNDPGVLFDAADFELEDGEFAGESDDEFGDFEAFQQPSTTTKPAPRKEAASARAPPQPSMPSMDLLSLDDPIPAQESRQEPHTSSAGGALHFGASIPASSEPKRSSIQDLDWTQFETQAASTKTQKITQPKTQPKGQNKTNVSVPNPANSWATASNDEEWAAWDDEPSLPSTSERAMDTTPDPSSWDWNSTDTPAQNTTTSSDNTLIQNTATSSDDTAPPVNVPPPSVLLSLFPELLGSGSALFKSTLGQSGSVKEKILSDPKAVQFLQGYLSLATTAARIIAGRKHRWHRDKILAKSMSISAAGSKGMKLAGVDKTQAAREDREAADVVAVWREQVGRLRSVVAAAQAGLRVPELSETLSAHTAKMVGTARKACVVCGLKRDERIAKVDFEVEDSFGEWWVEHWGHRACKNFWLEHEKSLRQR</sequence>
<dbReference type="Proteomes" id="UP000323067">
    <property type="component" value="Chromosome vi"/>
</dbReference>
<dbReference type="AlphaFoldDB" id="A0A2H4SBF7"/>
<dbReference type="GO" id="GO:0016301">
    <property type="term" value="F:kinase activity"/>
    <property type="evidence" value="ECO:0007669"/>
    <property type="project" value="UniProtKB-KW"/>
</dbReference>
<reference evidence="2 3" key="1">
    <citation type="journal article" date="2017" name="BMC Genomics">
        <title>Chromosome level assembly and secondary metabolite potential of the parasitic fungus Cordyceps militaris.</title>
        <authorList>
            <person name="Kramer G.J."/>
            <person name="Nodwell J.R."/>
        </authorList>
    </citation>
    <scope>NUCLEOTIDE SEQUENCE [LARGE SCALE GENOMIC DNA]</scope>
    <source>
        <strain evidence="2 3">ATCC 34164</strain>
    </source>
</reference>
<evidence type="ECO:0000313" key="3">
    <source>
        <dbReference type="Proteomes" id="UP000323067"/>
    </source>
</evidence>
<dbReference type="PANTHER" id="PTHR42084">
    <property type="entry name" value="YALI0E26631P"/>
    <property type="match status" value="1"/>
</dbReference>
<dbReference type="EMBL" id="CP023323">
    <property type="protein sequence ID" value="ATY60448.1"/>
    <property type="molecule type" value="Genomic_DNA"/>
</dbReference>
<accession>A0A2H4SBF7</accession>
<feature type="compositionally biased region" description="Polar residues" evidence="1">
    <location>
        <begin position="10"/>
        <end position="25"/>
    </location>
</feature>
<feature type="compositionally biased region" description="Low complexity" evidence="1">
    <location>
        <begin position="318"/>
        <end position="333"/>
    </location>
</feature>
<feature type="compositionally biased region" description="Polar residues" evidence="1">
    <location>
        <begin position="53"/>
        <end position="65"/>
    </location>
</feature>